<evidence type="ECO:0000313" key="1">
    <source>
        <dbReference type="EMBL" id="KPM47351.1"/>
    </source>
</evidence>
<dbReference type="Pfam" id="PF12771">
    <property type="entry name" value="SusD-like_2"/>
    <property type="match status" value="1"/>
</dbReference>
<dbReference type="PATRIC" id="fig|1605367.3.peg.702"/>
<proteinExistence type="predicted"/>
<name>A0A0P7BAF7_9BACT</name>
<sequence>MKNTFKKITLSALAVFAMASCDEQKLTDLNINKNAPTDVDMRYLLAYGQLRVAGSRYESWRTNLIYSSTMIQHNASLQGYWSGDKYYYNAQYSGAYWESHYPNPIKNLTHVVDKTAGDPEMANVHAAAQIMRAFDLHRMTDIYGDIPYTQAGRGLDGDENWFPAYDSQENIYQFLVADIKAARDEFSTSALPLGAQDVLFQGDITKWKKFANSLLMRIAMRMSNVDPATAESVFTEALSNGAIDSNDSNAFMTQVLGNGGDTNYNGTSLVFSNQAGGGGDNNGKVSKTFMDWMNEHNDPRKMIISGGTGNPYDPSTWNTDPDAQKGLPNGYTSVTITSVNPDFTSVHEYSFVNTEILDLDDPTPFISYAETELMKAEAAVKGWISGDAETYFNNGVRAAMASWAAFGVTPPSDEEVDAYLAGLDFAGASNKLEMIGEQYWAATYLNHIEAWCNYRRTGFPALTPTSDPNNMTSGTIPKRLRYYEDEVGSNPASYKAAVDRQGPDLMTTSLWWDVN</sequence>
<dbReference type="STRING" id="1605367.AFM12_16350"/>
<reference evidence="1 2" key="1">
    <citation type="submission" date="2015-07" db="EMBL/GenBank/DDBJ databases">
        <title>The draft genome sequence of Leadbetterella sp. JN14-9.</title>
        <authorList>
            <person name="Liu Y."/>
            <person name="Du J."/>
            <person name="Shao Z."/>
        </authorList>
    </citation>
    <scope>NUCLEOTIDE SEQUENCE [LARGE SCALE GENOMIC DNA]</scope>
    <source>
        <strain evidence="1 2">JN14-9</strain>
    </source>
</reference>
<dbReference type="InterPro" id="IPR041662">
    <property type="entry name" value="SusD-like_2"/>
</dbReference>
<protein>
    <submittedName>
        <fullName evidence="1">Starch-binding protein</fullName>
    </submittedName>
</protein>
<dbReference type="InterPro" id="IPR011990">
    <property type="entry name" value="TPR-like_helical_dom_sf"/>
</dbReference>
<dbReference type="OrthoDB" id="843771at2"/>
<dbReference type="EMBL" id="LGTQ01000012">
    <property type="protein sequence ID" value="KPM47351.1"/>
    <property type="molecule type" value="Genomic_DNA"/>
</dbReference>
<accession>A0A0P7BAF7</accession>
<evidence type="ECO:0000313" key="2">
    <source>
        <dbReference type="Proteomes" id="UP000050454"/>
    </source>
</evidence>
<gene>
    <name evidence="1" type="ORF">AFM12_16350</name>
</gene>
<dbReference type="Gene3D" id="1.25.40.390">
    <property type="match status" value="1"/>
</dbReference>
<organism evidence="1 2">
    <name type="scientific">Jiulongibacter sediminis</name>
    <dbReference type="NCBI Taxonomy" id="1605367"/>
    <lineage>
        <taxon>Bacteria</taxon>
        <taxon>Pseudomonadati</taxon>
        <taxon>Bacteroidota</taxon>
        <taxon>Cytophagia</taxon>
        <taxon>Cytophagales</taxon>
        <taxon>Leadbetterellaceae</taxon>
        <taxon>Jiulongibacter</taxon>
    </lineage>
</organism>
<dbReference type="SUPFAM" id="SSF48452">
    <property type="entry name" value="TPR-like"/>
    <property type="match status" value="1"/>
</dbReference>
<dbReference type="Proteomes" id="UP000050454">
    <property type="component" value="Unassembled WGS sequence"/>
</dbReference>
<dbReference type="PROSITE" id="PS51257">
    <property type="entry name" value="PROKAR_LIPOPROTEIN"/>
    <property type="match status" value="1"/>
</dbReference>
<dbReference type="RefSeq" id="WP_082391388.1">
    <property type="nucleotide sequence ID" value="NZ_JXSZ01000012.1"/>
</dbReference>
<dbReference type="AlphaFoldDB" id="A0A0P7BAF7"/>
<keyword evidence="2" id="KW-1185">Reference proteome</keyword>
<comment type="caution">
    <text evidence="1">The sequence shown here is derived from an EMBL/GenBank/DDBJ whole genome shotgun (WGS) entry which is preliminary data.</text>
</comment>